<protein>
    <recommendedName>
        <fullName evidence="4">BNR/Asp-box repeat protein</fullName>
    </recommendedName>
</protein>
<reference evidence="2 3" key="1">
    <citation type="journal article" date="2015" name="Stand. Genomic Sci.">
        <title>Genomic Encyclopedia of Bacterial and Archaeal Type Strains, Phase III: the genomes of soil and plant-associated and newly described type strains.</title>
        <authorList>
            <person name="Whitman W.B."/>
            <person name="Woyke T."/>
            <person name="Klenk H.P."/>
            <person name="Zhou Y."/>
            <person name="Lilburn T.G."/>
            <person name="Beck B.J."/>
            <person name="De Vos P."/>
            <person name="Vandamme P."/>
            <person name="Eisen J.A."/>
            <person name="Garrity G."/>
            <person name="Hugenholtz P."/>
            <person name="Kyrpides N.C."/>
        </authorList>
    </citation>
    <scope>NUCLEOTIDE SEQUENCE [LARGE SCALE GENOMIC DNA]</scope>
    <source>
        <strain evidence="2 3">CV2</strain>
    </source>
</reference>
<gene>
    <name evidence="2" type="ORF">EV141_1721</name>
</gene>
<dbReference type="SUPFAM" id="SSF110296">
    <property type="entry name" value="Oligoxyloglucan reducing end-specific cellobiohydrolase"/>
    <property type="match status" value="1"/>
</dbReference>
<comment type="caution">
    <text evidence="2">The sequence shown here is derived from an EMBL/GenBank/DDBJ whole genome shotgun (WGS) entry which is preliminary data.</text>
</comment>
<feature type="region of interest" description="Disordered" evidence="1">
    <location>
        <begin position="35"/>
        <end position="58"/>
    </location>
</feature>
<dbReference type="Proteomes" id="UP000293519">
    <property type="component" value="Unassembled WGS sequence"/>
</dbReference>
<keyword evidence="3" id="KW-1185">Reference proteome</keyword>
<name>A0A4Q7LNF0_9MICO</name>
<accession>A0A4Q7LNF0</accession>
<dbReference type="EMBL" id="SGWW01000003">
    <property type="protein sequence ID" value="RZS56265.1"/>
    <property type="molecule type" value="Genomic_DNA"/>
</dbReference>
<evidence type="ECO:0000256" key="1">
    <source>
        <dbReference type="SAM" id="MobiDB-lite"/>
    </source>
</evidence>
<evidence type="ECO:0008006" key="4">
    <source>
        <dbReference type="Google" id="ProtNLM"/>
    </source>
</evidence>
<organism evidence="2 3">
    <name type="scientific">Microcella putealis</name>
    <dbReference type="NCBI Taxonomy" id="337005"/>
    <lineage>
        <taxon>Bacteria</taxon>
        <taxon>Bacillati</taxon>
        <taxon>Actinomycetota</taxon>
        <taxon>Actinomycetes</taxon>
        <taxon>Micrococcales</taxon>
        <taxon>Microbacteriaceae</taxon>
        <taxon>Microcella</taxon>
    </lineage>
</organism>
<sequence length="289" mass="29323">MLTAPAVPTITALDIDEIAGVVRIATASGVLEAPLPATPAEQPGEGEQADGAEPAEADVAETPVAVSPQLLGDRVDQVKSYERLGTRILVSGHPVDDTDDEHLGLWEADAETGEWQPLALTGEVDFHAMASAGVTPADGVIAAADSVTGAIFFSPDGGESWQSGAELDASALAFTSDAGVLLAVTPTGLQASTDRGQSFAAVDNAPELTLVATPPVGSKNWRILGATATGELWRSVDGLTWEQVGELAFAPVAIAIGASDGAIYVATETAVSVTTDGGITLTAVVDIMP</sequence>
<dbReference type="Gene3D" id="2.130.10.10">
    <property type="entry name" value="YVTN repeat-like/Quinoprotein amine dehydrogenase"/>
    <property type="match status" value="1"/>
</dbReference>
<evidence type="ECO:0000313" key="3">
    <source>
        <dbReference type="Proteomes" id="UP000293519"/>
    </source>
</evidence>
<dbReference type="AlphaFoldDB" id="A0A4Q7LNF0"/>
<evidence type="ECO:0000313" key="2">
    <source>
        <dbReference type="EMBL" id="RZS56265.1"/>
    </source>
</evidence>
<feature type="compositionally biased region" description="Acidic residues" evidence="1">
    <location>
        <begin position="47"/>
        <end position="58"/>
    </location>
</feature>
<dbReference type="InterPro" id="IPR015943">
    <property type="entry name" value="WD40/YVTN_repeat-like_dom_sf"/>
</dbReference>
<proteinExistence type="predicted"/>